<dbReference type="GO" id="GO:0010468">
    <property type="term" value="P:regulation of gene expression"/>
    <property type="evidence" value="ECO:0007669"/>
    <property type="project" value="TreeGrafter"/>
</dbReference>
<dbReference type="GO" id="GO:0005634">
    <property type="term" value="C:nucleus"/>
    <property type="evidence" value="ECO:0007669"/>
    <property type="project" value="UniProtKB-UniRule"/>
</dbReference>
<evidence type="ECO:0000256" key="3">
    <source>
        <dbReference type="PROSITE-ProRule" id="PRU00267"/>
    </source>
</evidence>
<dbReference type="InterPro" id="IPR036236">
    <property type="entry name" value="Znf_C2H2_sf"/>
</dbReference>
<keyword evidence="6" id="KW-1185">Reference proteome</keyword>
<keyword evidence="2 3" id="KW-0539">Nucleus</keyword>
<proteinExistence type="predicted"/>
<evidence type="ECO:0000256" key="1">
    <source>
        <dbReference type="ARBA" id="ARBA00023125"/>
    </source>
</evidence>
<dbReference type="Gene3D" id="1.10.30.10">
    <property type="entry name" value="High mobility group box domain"/>
    <property type="match status" value="1"/>
</dbReference>
<dbReference type="InterPro" id="IPR009071">
    <property type="entry name" value="HMG_box_dom"/>
</dbReference>
<feature type="DNA-binding region" description="HMG box" evidence="3">
    <location>
        <begin position="141"/>
        <end position="209"/>
    </location>
</feature>
<dbReference type="AlphaFoldDB" id="A0A915J7T0"/>
<evidence type="ECO:0000256" key="2">
    <source>
        <dbReference type="ARBA" id="ARBA00023242"/>
    </source>
</evidence>
<dbReference type="PANTHER" id="PTHR46040">
    <property type="entry name" value="HIGH MOBILITY GROUP PROTEIN 2"/>
    <property type="match status" value="1"/>
</dbReference>
<dbReference type="SUPFAM" id="SSF47095">
    <property type="entry name" value="HMG-box"/>
    <property type="match status" value="1"/>
</dbReference>
<organism evidence="6 7">
    <name type="scientific">Romanomermis culicivorax</name>
    <name type="common">Nematode worm</name>
    <dbReference type="NCBI Taxonomy" id="13658"/>
    <lineage>
        <taxon>Eukaryota</taxon>
        <taxon>Metazoa</taxon>
        <taxon>Ecdysozoa</taxon>
        <taxon>Nematoda</taxon>
        <taxon>Enoplea</taxon>
        <taxon>Dorylaimia</taxon>
        <taxon>Mermithida</taxon>
        <taxon>Mermithoidea</taxon>
        <taxon>Mermithidae</taxon>
        <taxon>Romanomermis</taxon>
    </lineage>
</organism>
<dbReference type="InterPro" id="IPR051965">
    <property type="entry name" value="ChromReg_NeuronalGeneExpr"/>
</dbReference>
<sequence length="445" mass="51778">MNTWYNLQWTIRDHGAIWLKDTPEERDHYGGFLRYFTNDASNDASQNRISTDSSVRRLIARPSSSSSNIILCPINSSMQVNNFSVPSKDRSRDASVVQLDETTNFLRNDFLHKNGKAKRKSILNNVKRKLNKNSNLPFQLPQPPLTAYTLFCKSRRSIIKLENSDAPLSEIMKILGKEWSTLSKPNKQTFIDMANEELSRYKRELAHLKCTSDYKKHMKQLKADKKNVAHGESPQNGFKNAEEDLLNEFFEKPTALLAGVEGAQDKNEATCSNSLFSILDEELYCQDCKVYFTNLHNKNQHEISKRHWCNLKKKITNIPRSSNFSQVDVRNRTLFYNHENWAGDFILNCYAKNQECELELKVLEDRFEYLTSRNRQLNLLIDHFAYEKQCREMQLKLLTESNATLQSRLLHITSIMRLLSDEEEEKVEVQNAPNGPGNYDREKIY</sequence>
<feature type="domain" description="HMG box" evidence="5">
    <location>
        <begin position="141"/>
        <end position="209"/>
    </location>
</feature>
<dbReference type="Pfam" id="PF00505">
    <property type="entry name" value="HMG_box"/>
    <property type="match status" value="1"/>
</dbReference>
<evidence type="ECO:0000313" key="7">
    <source>
        <dbReference type="WBParaSite" id="nRc.2.0.1.t22524-RA"/>
    </source>
</evidence>
<dbReference type="GO" id="GO:0003677">
    <property type="term" value="F:DNA binding"/>
    <property type="evidence" value="ECO:0007669"/>
    <property type="project" value="UniProtKB-UniRule"/>
</dbReference>
<name>A0A915J7T0_ROMCU</name>
<accession>A0A915J7T0</accession>
<keyword evidence="1 3" id="KW-0238">DNA-binding</keyword>
<feature type="region of interest" description="Disordered" evidence="4">
    <location>
        <begin position="426"/>
        <end position="445"/>
    </location>
</feature>
<protein>
    <submittedName>
        <fullName evidence="7">HMG box domain-containing protein</fullName>
    </submittedName>
</protein>
<evidence type="ECO:0000259" key="5">
    <source>
        <dbReference type="PROSITE" id="PS50118"/>
    </source>
</evidence>
<dbReference type="SMART" id="SM00398">
    <property type="entry name" value="HMG"/>
    <property type="match status" value="1"/>
</dbReference>
<dbReference type="Proteomes" id="UP000887565">
    <property type="component" value="Unplaced"/>
</dbReference>
<reference evidence="7" key="1">
    <citation type="submission" date="2022-11" db="UniProtKB">
        <authorList>
            <consortium name="WormBaseParasite"/>
        </authorList>
    </citation>
    <scope>IDENTIFICATION</scope>
</reference>
<dbReference type="PROSITE" id="PS50118">
    <property type="entry name" value="HMG_BOX_2"/>
    <property type="match status" value="1"/>
</dbReference>
<dbReference type="WBParaSite" id="nRc.2.0.1.t22524-RA">
    <property type="protein sequence ID" value="nRc.2.0.1.t22524-RA"/>
    <property type="gene ID" value="nRc.2.0.1.g22524"/>
</dbReference>
<dbReference type="InterPro" id="IPR036910">
    <property type="entry name" value="HMG_box_dom_sf"/>
</dbReference>
<dbReference type="PANTHER" id="PTHR46040:SF3">
    <property type="entry name" value="HIGH MOBILITY GROUP PROTEIN 2"/>
    <property type="match status" value="1"/>
</dbReference>
<evidence type="ECO:0000256" key="4">
    <source>
        <dbReference type="SAM" id="MobiDB-lite"/>
    </source>
</evidence>
<dbReference type="SUPFAM" id="SSF57667">
    <property type="entry name" value="beta-beta-alpha zinc fingers"/>
    <property type="match status" value="1"/>
</dbReference>
<evidence type="ECO:0000313" key="6">
    <source>
        <dbReference type="Proteomes" id="UP000887565"/>
    </source>
</evidence>